<evidence type="ECO:0000259" key="7">
    <source>
        <dbReference type="Pfam" id="PF21981"/>
    </source>
</evidence>
<name>A0A9D1L3I4_9BACT</name>
<gene>
    <name evidence="5" type="primary">recX</name>
    <name evidence="8" type="ORF">IAD49_00375</name>
</gene>
<dbReference type="InterPro" id="IPR053925">
    <property type="entry name" value="RecX_HTH_3rd"/>
</dbReference>
<dbReference type="InterPro" id="IPR053924">
    <property type="entry name" value="RecX_HTH_2nd"/>
</dbReference>
<dbReference type="HAMAP" id="MF_01114">
    <property type="entry name" value="RecX"/>
    <property type="match status" value="1"/>
</dbReference>
<dbReference type="Pfam" id="PF21981">
    <property type="entry name" value="RecX_HTH3"/>
    <property type="match status" value="1"/>
</dbReference>
<reference evidence="8" key="2">
    <citation type="journal article" date="2021" name="PeerJ">
        <title>Extensive microbial diversity within the chicken gut microbiome revealed by metagenomics and culture.</title>
        <authorList>
            <person name="Gilroy R."/>
            <person name="Ravi A."/>
            <person name="Getino M."/>
            <person name="Pursley I."/>
            <person name="Horton D.L."/>
            <person name="Alikhan N.F."/>
            <person name="Baker D."/>
            <person name="Gharbi K."/>
            <person name="Hall N."/>
            <person name="Watson M."/>
            <person name="Adriaenssens E.M."/>
            <person name="Foster-Nyarko E."/>
            <person name="Jarju S."/>
            <person name="Secka A."/>
            <person name="Antonio M."/>
            <person name="Oren A."/>
            <person name="Chaudhuri R.R."/>
            <person name="La Ragione R."/>
            <person name="Hildebrand F."/>
            <person name="Pallen M.J."/>
        </authorList>
    </citation>
    <scope>NUCLEOTIDE SEQUENCE</scope>
    <source>
        <strain evidence="8">CHK197-8231</strain>
    </source>
</reference>
<proteinExistence type="inferred from homology"/>
<protein>
    <recommendedName>
        <fullName evidence="3 5">Regulatory protein RecX</fullName>
    </recommendedName>
</protein>
<dbReference type="GO" id="GO:0006282">
    <property type="term" value="P:regulation of DNA repair"/>
    <property type="evidence" value="ECO:0007669"/>
    <property type="project" value="UniProtKB-UniRule"/>
</dbReference>
<dbReference type="InterPro" id="IPR003783">
    <property type="entry name" value="Regulatory_RecX"/>
</dbReference>
<evidence type="ECO:0000256" key="3">
    <source>
        <dbReference type="ARBA" id="ARBA00018111"/>
    </source>
</evidence>
<comment type="similarity">
    <text evidence="2 5">Belongs to the RecX family.</text>
</comment>
<dbReference type="Proteomes" id="UP000824087">
    <property type="component" value="Unassembled WGS sequence"/>
</dbReference>
<evidence type="ECO:0000313" key="8">
    <source>
        <dbReference type="EMBL" id="HIU22027.1"/>
    </source>
</evidence>
<organism evidence="8 9">
    <name type="scientific">Candidatus Fimihabitans intestinipullorum</name>
    <dbReference type="NCBI Taxonomy" id="2840820"/>
    <lineage>
        <taxon>Bacteria</taxon>
        <taxon>Bacillati</taxon>
        <taxon>Mycoplasmatota</taxon>
        <taxon>Mycoplasmatota incertae sedis</taxon>
        <taxon>Candidatus Fimihabitans</taxon>
    </lineage>
</organism>
<keyword evidence="4 5" id="KW-0963">Cytoplasm</keyword>
<dbReference type="EMBL" id="DVML01000005">
    <property type="protein sequence ID" value="HIU22027.1"/>
    <property type="molecule type" value="Genomic_DNA"/>
</dbReference>
<dbReference type="PANTHER" id="PTHR33602:SF1">
    <property type="entry name" value="REGULATORY PROTEIN RECX FAMILY PROTEIN"/>
    <property type="match status" value="1"/>
</dbReference>
<evidence type="ECO:0000259" key="6">
    <source>
        <dbReference type="Pfam" id="PF02631"/>
    </source>
</evidence>
<evidence type="ECO:0000256" key="1">
    <source>
        <dbReference type="ARBA" id="ARBA00004496"/>
    </source>
</evidence>
<evidence type="ECO:0000256" key="4">
    <source>
        <dbReference type="ARBA" id="ARBA00022490"/>
    </source>
</evidence>
<dbReference type="GO" id="GO:0005737">
    <property type="term" value="C:cytoplasm"/>
    <property type="evidence" value="ECO:0007669"/>
    <property type="project" value="UniProtKB-SubCell"/>
</dbReference>
<comment type="caution">
    <text evidence="8">The sequence shown here is derived from an EMBL/GenBank/DDBJ whole genome shotgun (WGS) entry which is preliminary data.</text>
</comment>
<dbReference type="Pfam" id="PF02631">
    <property type="entry name" value="RecX_HTH2"/>
    <property type="match status" value="1"/>
</dbReference>
<evidence type="ECO:0000313" key="9">
    <source>
        <dbReference type="Proteomes" id="UP000824087"/>
    </source>
</evidence>
<evidence type="ECO:0000256" key="5">
    <source>
        <dbReference type="HAMAP-Rule" id="MF_01114"/>
    </source>
</evidence>
<comment type="subcellular location">
    <subcellularLocation>
        <location evidence="1 5">Cytoplasm</location>
    </subcellularLocation>
</comment>
<dbReference type="Gene3D" id="1.10.10.10">
    <property type="entry name" value="Winged helix-like DNA-binding domain superfamily/Winged helix DNA-binding domain"/>
    <property type="match status" value="4"/>
</dbReference>
<evidence type="ECO:0000256" key="2">
    <source>
        <dbReference type="ARBA" id="ARBA00009695"/>
    </source>
</evidence>
<dbReference type="PANTHER" id="PTHR33602">
    <property type="entry name" value="REGULATORY PROTEIN RECX FAMILY PROTEIN"/>
    <property type="match status" value="1"/>
</dbReference>
<dbReference type="AlphaFoldDB" id="A0A9D1L3I4"/>
<feature type="domain" description="RecX second three-helical" evidence="6">
    <location>
        <begin position="105"/>
        <end position="146"/>
    </location>
</feature>
<reference evidence="8" key="1">
    <citation type="submission" date="2020-10" db="EMBL/GenBank/DDBJ databases">
        <authorList>
            <person name="Gilroy R."/>
        </authorList>
    </citation>
    <scope>NUCLEOTIDE SEQUENCE</scope>
    <source>
        <strain evidence="8">CHK197-8231</strain>
    </source>
</reference>
<feature type="domain" description="RecX third three-helical" evidence="7">
    <location>
        <begin position="154"/>
        <end position="197"/>
    </location>
</feature>
<dbReference type="InterPro" id="IPR036388">
    <property type="entry name" value="WH-like_DNA-bd_sf"/>
</dbReference>
<accession>A0A9D1L3I4</accession>
<sequence length="256" mass="30700">MKILKMKKLKSGKYQIKLSNMETLTTYDDVILKYNLLFDKEITSELLKDLYAQTKYYDIYYKVVKYLSVRMRSTYEIHKYLKKYQVLKEEEDKLIRELQGKGLLNDALFAKAYASDKMHLSNFGPDKIRSDLKALHIDESFIEDALGELEQSDIEETLDKIIQKKWNTNRRYSEYQWKEKVLLELVQKGYPRSMVQEHLEQFSCDDHAMIEKEYERQKKKLGKKYQGKDLIYQIKGKLYQKGYTSEDINRVLEEDE</sequence>
<comment type="function">
    <text evidence="5">Modulates RecA activity.</text>
</comment>